<dbReference type="InterPro" id="IPR006059">
    <property type="entry name" value="SBP"/>
</dbReference>
<dbReference type="eggNOG" id="COG1653">
    <property type="taxonomic scope" value="Bacteria"/>
</dbReference>
<keyword evidence="10" id="KW-1185">Reference proteome</keyword>
<accession>A0A1H9JKD4</accession>
<evidence type="ECO:0000256" key="8">
    <source>
        <dbReference type="SAM" id="SignalP"/>
    </source>
</evidence>
<comment type="similarity">
    <text evidence="2">Belongs to the bacterial solute-binding protein 1 family.</text>
</comment>
<evidence type="ECO:0000256" key="3">
    <source>
        <dbReference type="ARBA" id="ARBA00022475"/>
    </source>
</evidence>
<gene>
    <name evidence="9" type="ORF">SAMN04487977_11357</name>
</gene>
<dbReference type="Proteomes" id="UP000182360">
    <property type="component" value="Unassembled WGS sequence"/>
</dbReference>
<keyword evidence="3" id="KW-1003">Cell membrane</keyword>
<dbReference type="SUPFAM" id="SSF53850">
    <property type="entry name" value="Periplasmic binding protein-like II"/>
    <property type="match status" value="1"/>
</dbReference>
<protein>
    <submittedName>
        <fullName evidence="9">Raffinose/stachyose/melibiose transport system substrate-binding protein</fullName>
    </submittedName>
</protein>
<keyword evidence="5" id="KW-0472">Membrane</keyword>
<evidence type="ECO:0000313" key="10">
    <source>
        <dbReference type="Proteomes" id="UP000182360"/>
    </source>
</evidence>
<feature type="chain" id="PRO_5010325620" evidence="8">
    <location>
        <begin position="21"/>
        <end position="439"/>
    </location>
</feature>
<keyword evidence="6" id="KW-0564">Palmitate</keyword>
<sequence length="439" mass="48022">MKKMVTVVMVAAAVLGSVYALGDKKTKQTVITVLDYQDATAPNSFEDNKLIWEAFEAAHPDIKIEREVLFNEPFHQKTAAYAASGKMPDVFYMWPAGRSSAIHEKKLAKDLTPFMKKDGIYNDYSKACVDPAAQASGYVAEIPFGLTVSHMLYVNKAVLEDCGLSIPKTYDELKAQVPVLKAKGYETILMANMDDWVMQSCLFSAVAGRFGGADWADKIKAGKAKFTDKSFLDAVKFIKTLYDDGVLSQKTLATSYGDVVGQFASKKGAYLIDGDWRVGAFLTDTSTGKALIPPADQKKNIELINFPEIPGEKIHGSNSSTLGVGYGMSSKLKKGSKEEKAAWELIKWLSGPYVQQRRLDTGASFPSLNSGIKYDNIEPLSQKRAQFYTAQTISTPVFDSVFEGDVPSVLNADLQALGLGKKTPEQVCKDVQAAWDASK</sequence>
<feature type="signal peptide" evidence="8">
    <location>
        <begin position="1"/>
        <end position="20"/>
    </location>
</feature>
<dbReference type="AlphaFoldDB" id="A0A1H9JKD4"/>
<evidence type="ECO:0000256" key="7">
    <source>
        <dbReference type="ARBA" id="ARBA00023288"/>
    </source>
</evidence>
<name>A0A1H9JKD4_9SPIR</name>
<proteinExistence type="inferred from homology"/>
<evidence type="ECO:0000256" key="4">
    <source>
        <dbReference type="ARBA" id="ARBA00022729"/>
    </source>
</evidence>
<comment type="subcellular location">
    <subcellularLocation>
        <location evidence="1">Periplasm</location>
    </subcellularLocation>
</comment>
<evidence type="ECO:0000256" key="1">
    <source>
        <dbReference type="ARBA" id="ARBA00004418"/>
    </source>
</evidence>
<dbReference type="RefSeq" id="WP_074645538.1">
    <property type="nucleotide sequence ID" value="NZ_FOFU01000013.1"/>
</dbReference>
<dbReference type="OrthoDB" id="9798191at2"/>
<evidence type="ECO:0000256" key="5">
    <source>
        <dbReference type="ARBA" id="ARBA00023136"/>
    </source>
</evidence>
<organism evidence="9 10">
    <name type="scientific">Treponema bryantii</name>
    <dbReference type="NCBI Taxonomy" id="163"/>
    <lineage>
        <taxon>Bacteria</taxon>
        <taxon>Pseudomonadati</taxon>
        <taxon>Spirochaetota</taxon>
        <taxon>Spirochaetia</taxon>
        <taxon>Spirochaetales</taxon>
        <taxon>Treponemataceae</taxon>
        <taxon>Treponema</taxon>
    </lineage>
</organism>
<dbReference type="EMBL" id="FOFU01000013">
    <property type="protein sequence ID" value="SEQ87296.1"/>
    <property type="molecule type" value="Genomic_DNA"/>
</dbReference>
<dbReference type="GO" id="GO:0042597">
    <property type="term" value="C:periplasmic space"/>
    <property type="evidence" value="ECO:0007669"/>
    <property type="project" value="UniProtKB-SubCell"/>
</dbReference>
<dbReference type="Pfam" id="PF01547">
    <property type="entry name" value="SBP_bac_1"/>
    <property type="match status" value="1"/>
</dbReference>
<dbReference type="InterPro" id="IPR050490">
    <property type="entry name" value="Bact_solute-bd_prot1"/>
</dbReference>
<evidence type="ECO:0000313" key="9">
    <source>
        <dbReference type="EMBL" id="SEQ87296.1"/>
    </source>
</evidence>
<dbReference type="Gene3D" id="3.40.190.10">
    <property type="entry name" value="Periplasmic binding protein-like II"/>
    <property type="match status" value="2"/>
</dbReference>
<keyword evidence="4 8" id="KW-0732">Signal</keyword>
<reference evidence="9 10" key="1">
    <citation type="submission" date="2016-10" db="EMBL/GenBank/DDBJ databases">
        <authorList>
            <person name="de Groot N.N."/>
        </authorList>
    </citation>
    <scope>NUCLEOTIDE SEQUENCE [LARGE SCALE GENOMIC DNA]</scope>
    <source>
        <strain evidence="9 10">B25</strain>
    </source>
</reference>
<dbReference type="PANTHER" id="PTHR43649:SF33">
    <property type="entry name" value="POLYGALACTURONAN_RHAMNOGALACTURONAN-BINDING PROTEIN YTCQ"/>
    <property type="match status" value="1"/>
</dbReference>
<keyword evidence="7" id="KW-0449">Lipoprotein</keyword>
<evidence type="ECO:0000256" key="6">
    <source>
        <dbReference type="ARBA" id="ARBA00023139"/>
    </source>
</evidence>
<dbReference type="PANTHER" id="PTHR43649">
    <property type="entry name" value="ARABINOSE-BINDING PROTEIN-RELATED"/>
    <property type="match status" value="1"/>
</dbReference>
<evidence type="ECO:0000256" key="2">
    <source>
        <dbReference type="ARBA" id="ARBA00008520"/>
    </source>
</evidence>